<dbReference type="AlphaFoldDB" id="U4KWN8"/>
<gene>
    <name evidence="1" type="ORF">PCON_05499</name>
</gene>
<proteinExistence type="predicted"/>
<evidence type="ECO:0000313" key="1">
    <source>
        <dbReference type="EMBL" id="CCX05912.1"/>
    </source>
</evidence>
<evidence type="ECO:0000313" key="2">
    <source>
        <dbReference type="Proteomes" id="UP000018144"/>
    </source>
</evidence>
<organism evidence="1 2">
    <name type="scientific">Pyronema omphalodes (strain CBS 100304)</name>
    <name type="common">Pyronema confluens</name>
    <dbReference type="NCBI Taxonomy" id="1076935"/>
    <lineage>
        <taxon>Eukaryota</taxon>
        <taxon>Fungi</taxon>
        <taxon>Dikarya</taxon>
        <taxon>Ascomycota</taxon>
        <taxon>Pezizomycotina</taxon>
        <taxon>Pezizomycetes</taxon>
        <taxon>Pezizales</taxon>
        <taxon>Pyronemataceae</taxon>
        <taxon>Pyronema</taxon>
    </lineage>
</organism>
<reference evidence="1 2" key="1">
    <citation type="journal article" date="2013" name="PLoS Genet.">
        <title>The genome and development-dependent transcriptomes of Pyronema confluens: a window into fungal evolution.</title>
        <authorList>
            <person name="Traeger S."/>
            <person name="Altegoer F."/>
            <person name="Freitag M."/>
            <person name="Gabaldon T."/>
            <person name="Kempken F."/>
            <person name="Kumar A."/>
            <person name="Marcet-Houben M."/>
            <person name="Poggeler S."/>
            <person name="Stajich J.E."/>
            <person name="Nowrousian M."/>
        </authorList>
    </citation>
    <scope>NUCLEOTIDE SEQUENCE [LARGE SCALE GENOMIC DNA]</scope>
    <source>
        <strain evidence="2">CBS 100304</strain>
        <tissue evidence="1">Vegetative mycelium</tissue>
    </source>
</reference>
<sequence>MAGDTFNTFTDFKHALDQWSVSANFETKMRKSNRKLNLVEITIVNPEHTTCIGSRKPPRSAASKHTLLRAAIPEILNITNETTPKEVQDALQLHHGNVVNYAAAHKVLTTLRNKDIKQEPTEWLESAAEARIESRGGMKVEPEV</sequence>
<dbReference type="EMBL" id="HF935276">
    <property type="protein sequence ID" value="CCX05912.1"/>
    <property type="molecule type" value="Genomic_DNA"/>
</dbReference>
<dbReference type="OrthoDB" id="125347at2759"/>
<accession>U4KWN8</accession>
<name>U4KWN8_PYROM</name>
<protein>
    <submittedName>
        <fullName evidence="1">Uncharacterized protein</fullName>
    </submittedName>
</protein>
<keyword evidence="2" id="KW-1185">Reference proteome</keyword>
<dbReference type="Proteomes" id="UP000018144">
    <property type="component" value="Unassembled WGS sequence"/>
</dbReference>